<evidence type="ECO:0000313" key="3">
    <source>
        <dbReference type="Proteomes" id="UP000077037"/>
    </source>
</evidence>
<protein>
    <recommendedName>
        <fullName evidence="4">Lipoprotein</fullName>
    </recommendedName>
</protein>
<evidence type="ECO:0000256" key="1">
    <source>
        <dbReference type="SAM" id="SignalP"/>
    </source>
</evidence>
<proteinExistence type="predicted"/>
<sequence>MSWASNRCFVIGRGLLAMYLSTVGWAAHSAQPTEAHRHVQTYYNAHDQCAGSSDTKVQQKYCPIRDQESKWLREHGWCYGPEDAPSYKQGWAPCSPKTAARKSPPTEVKLAAPLRSASDQDWSGGTFVGEAPGWYRYVAQKCMEGDRISCEWATTAAQSLRSAGWCTSGVESAPCPGYVLATPDQWNAHLADLERQKPRPKLDPNNPYARELARRLKDMKDWAEYQEAINPY</sequence>
<dbReference type="EMBL" id="FKBS01000002">
    <property type="protein sequence ID" value="CZZ86575.1"/>
    <property type="molecule type" value="Genomic_DNA"/>
</dbReference>
<keyword evidence="1" id="KW-0732">Signal</keyword>
<evidence type="ECO:0000313" key="2">
    <source>
        <dbReference type="EMBL" id="CZZ86575.1"/>
    </source>
</evidence>
<organism evidence="2 3">
    <name type="scientific">Bordetella ansorpii</name>
    <dbReference type="NCBI Taxonomy" id="288768"/>
    <lineage>
        <taxon>Bacteria</taxon>
        <taxon>Pseudomonadati</taxon>
        <taxon>Pseudomonadota</taxon>
        <taxon>Betaproteobacteria</taxon>
        <taxon>Burkholderiales</taxon>
        <taxon>Alcaligenaceae</taxon>
        <taxon>Bordetella</taxon>
    </lineage>
</organism>
<dbReference type="Proteomes" id="UP000077037">
    <property type="component" value="Unassembled WGS sequence"/>
</dbReference>
<feature type="chain" id="PRO_5007523117" description="Lipoprotein" evidence="1">
    <location>
        <begin position="27"/>
        <end position="232"/>
    </location>
</feature>
<gene>
    <name evidence="2" type="ORF">SAMEA1982600_00002</name>
</gene>
<name>A0A146ACK7_9BORD</name>
<evidence type="ECO:0008006" key="4">
    <source>
        <dbReference type="Google" id="ProtNLM"/>
    </source>
</evidence>
<dbReference type="AlphaFoldDB" id="A0A146ACK7"/>
<reference evidence="2 3" key="1">
    <citation type="submission" date="2016-03" db="EMBL/GenBank/DDBJ databases">
        <authorList>
            <consortium name="Pathogen Informatics"/>
        </authorList>
    </citation>
    <scope>NUCLEOTIDE SEQUENCE [LARGE SCALE GENOMIC DNA]</scope>
    <source>
        <strain evidence="2 3">NCTC13364</strain>
    </source>
</reference>
<accession>A0A146ACK7</accession>
<feature type="signal peptide" evidence="1">
    <location>
        <begin position="1"/>
        <end position="26"/>
    </location>
</feature>